<sequence length="1190" mass="136709">MSQTNSSTSSGSSNSNKKPPPISIESNLGQFTIHKLRISPKKINGLADKHKKGKLHALAIWIHQLVMEYRSSSDNSNQRMTFQEVNFSDSSWWPSHKYFQFHVRFYYSVVIQQESPLGTFLTTMGGTGDFQGSRSIHYLFFFYRELVKTSEAGKDALSTDKKRVYEVFALTTGQAWQVLKKRDFRFPVQLFKRVASSGDIKKLNARELTGPTLCSSSLYRESPSTSSSEHLYHIVTRIKALLRPSAYLRACSPFKTKKGPTKAKIGLELGFGSIQFKKTNSLPGYAFLLNYFSEVCSGKFHCRLDDKRKGLSKTKEEDDPDLDYLDFVHPVDLKHTKALDAAKQDLIWEVFQGNSQINLYFCHKYAKDFFSSKLTLFFQGKPLGDPWDYPPSLDEVFKFLKEQSQFLKVQDKKNLFDLLDQLSISFLVGGRKRSFSFIECIEGEVTTGKGVTYFYIMGAWQQATVEYHVSLQRDFNLLLNDCLVPEGDPAHLPTPWIPKESWASFTLEDLNQHTSQGERVLKAFQGKSKKAKEPYCSQIGQIGGNKCFLMNCNVSLSKLQLKEKEKAATESFLKERFKLKKLVKAEGPYNETYLYDQMNDGDLYGPEEGWIPGDRIDHTARKIEIFDIVRYTQDSCFLFHVKEGFGGTTRVACSQIRNSAKQFQQFRNAIASSTVVQEFWNEVISSNEKGYREKLKKQLLGLGKNKASAYKAFQDIFTRRNFVFVYAFLDSEAREERLLENENNYFKRVKFLEKDFNDPSCLNFRNKANIKPSQILELLEKEKYLLDGCATDKFLVCPEKNFSLPVQLGKTTQIPAIYRKMRQKLAPFLSQFDSTIAKVELYSLRKELENMGFGFKICQIRRPSGAIGRGSFQKKPSLNISTGSAPYEGEGNWVANREFVFEQQRYKRETTRGKGACALHALLGEQVEGEYRYPTDAGDPDAAVKEEFFNRFLNSHDQDVEGLIERNFKELLGEVTLPSQNQGINGKMIFLDDGKAQEAYETWFNQNEELEKQKNVFWGQEGAIWKGLRYTGSGDDLKDALEQINFEEGKEVSAQFLAQRVHESWENFQVLFLQENNQTLTNEITNIRVQIEEIKAGQQAKQLDFLSEPLVWERYQTVFVDNDYYLTTTEVDIAARLFNKRVTLLAYSTDGSVGRSEHNDFNENAQDHVTIFHEGTYRKGIHFERCTLIQ</sequence>
<dbReference type="RefSeq" id="WP_194847761.1">
    <property type="nucleotide sequence ID" value="NZ_JAAEJV010000023.1"/>
</dbReference>
<proteinExistence type="predicted"/>
<organism evidence="2 3">
    <name type="scientific">Candidatus Neptunichlamydia vexilliferae</name>
    <dbReference type="NCBI Taxonomy" id="1651774"/>
    <lineage>
        <taxon>Bacteria</taxon>
        <taxon>Pseudomonadati</taxon>
        <taxon>Chlamydiota</taxon>
        <taxon>Chlamydiia</taxon>
        <taxon>Parachlamydiales</taxon>
        <taxon>Simkaniaceae</taxon>
        <taxon>Candidatus Neptunichlamydia</taxon>
    </lineage>
</organism>
<feature type="region of interest" description="Disordered" evidence="1">
    <location>
        <begin position="1"/>
        <end position="24"/>
    </location>
</feature>
<keyword evidence="3" id="KW-1185">Reference proteome</keyword>
<evidence type="ECO:0000256" key="1">
    <source>
        <dbReference type="SAM" id="MobiDB-lite"/>
    </source>
</evidence>
<reference evidence="2 3" key="1">
    <citation type="submission" date="2020-01" db="EMBL/GenBank/DDBJ databases">
        <title>Draft genome sequence of Cand. Neptunochlamydia vexilliferae K9.</title>
        <authorList>
            <person name="Schulz F."/>
            <person name="Koestlbacher S."/>
            <person name="Wascher F."/>
            <person name="Pizzetti I."/>
            <person name="Horn M."/>
        </authorList>
    </citation>
    <scope>NUCLEOTIDE SEQUENCE [LARGE SCALE GENOMIC DNA]</scope>
    <source>
        <strain evidence="2 3">K9</strain>
    </source>
</reference>
<dbReference type="Proteomes" id="UP001194714">
    <property type="component" value="Unassembled WGS sequence"/>
</dbReference>
<feature type="compositionally biased region" description="Low complexity" evidence="1">
    <location>
        <begin position="1"/>
        <end position="17"/>
    </location>
</feature>
<accession>A0ABS0B1N6</accession>
<evidence type="ECO:0000313" key="2">
    <source>
        <dbReference type="EMBL" id="MBF5059455.1"/>
    </source>
</evidence>
<evidence type="ECO:0000313" key="3">
    <source>
        <dbReference type="Proteomes" id="UP001194714"/>
    </source>
</evidence>
<protein>
    <submittedName>
        <fullName evidence="2">Uncharacterized protein</fullName>
    </submittedName>
</protein>
<dbReference type="EMBL" id="JAAEJV010000023">
    <property type="protein sequence ID" value="MBF5059455.1"/>
    <property type="molecule type" value="Genomic_DNA"/>
</dbReference>
<gene>
    <name evidence="2" type="ORF">NEPTK9_000969</name>
</gene>
<comment type="caution">
    <text evidence="2">The sequence shown here is derived from an EMBL/GenBank/DDBJ whole genome shotgun (WGS) entry which is preliminary data.</text>
</comment>
<name>A0ABS0B1N6_9BACT</name>